<feature type="compositionally biased region" description="Basic and acidic residues" evidence="1">
    <location>
        <begin position="216"/>
        <end position="226"/>
    </location>
</feature>
<dbReference type="AlphaFoldDB" id="A0A3S5GYQ9"/>
<organism evidence="2">
    <name type="scientific">Nannocystis exedens</name>
    <dbReference type="NCBI Taxonomy" id="54"/>
    <lineage>
        <taxon>Bacteria</taxon>
        <taxon>Pseudomonadati</taxon>
        <taxon>Myxococcota</taxon>
        <taxon>Polyangia</taxon>
        <taxon>Nannocystales</taxon>
        <taxon>Nannocystaceae</taxon>
        <taxon>Nannocystis</taxon>
    </lineage>
</organism>
<reference evidence="2" key="1">
    <citation type="journal article" date="2018" name="J. Ind. Microbiol. Biotechnol.">
        <title>Genome mining reveals uncommon alkylpyrones as type III PKS products from myxobacteria.</title>
        <authorList>
            <person name="Hug J.J."/>
            <person name="Panter F."/>
            <person name="Krug D."/>
            <person name="Muller R."/>
        </authorList>
    </citation>
    <scope>NUCLEOTIDE SEQUENCE</scope>
    <source>
        <strain evidence="2">MNa3063</strain>
    </source>
</reference>
<proteinExistence type="predicted"/>
<dbReference type="EMBL" id="MH969426">
    <property type="protein sequence ID" value="AYM54596.1"/>
    <property type="molecule type" value="Genomic_DNA"/>
</dbReference>
<accession>A0A3S5GYQ9</accession>
<sequence length="226" mass="22571">MASRSFYLLSAALLAGIGLLAWQLLGDAPAPAPAAGASAASAAAGDDGHKLGVGAADYDPARAAERHAMPVGTADPGTPASSAVATRERPPAEPVAPSPPLTGSPGLNAASEASEAARPAVEAALRADFQARRDSLRKRCWPPGSDYAATFTVEATYTAEGQMVALGVPDVPGMPGVGSCLMGQIAQTPPALPQPPGVDVSVAVPIAFDGSQAPPPRERPDPEAQG</sequence>
<protein>
    <submittedName>
        <fullName evidence="2">Uncharacterized protein</fullName>
    </submittedName>
</protein>
<feature type="region of interest" description="Disordered" evidence="1">
    <location>
        <begin position="204"/>
        <end position="226"/>
    </location>
</feature>
<name>A0A3S5GYQ9_9BACT</name>
<feature type="compositionally biased region" description="Pro residues" evidence="1">
    <location>
        <begin position="92"/>
        <end position="102"/>
    </location>
</feature>
<evidence type="ECO:0000313" key="2">
    <source>
        <dbReference type="EMBL" id="AYM54596.1"/>
    </source>
</evidence>
<feature type="region of interest" description="Disordered" evidence="1">
    <location>
        <begin position="68"/>
        <end position="115"/>
    </location>
</feature>
<evidence type="ECO:0000256" key="1">
    <source>
        <dbReference type="SAM" id="MobiDB-lite"/>
    </source>
</evidence>